<name>A0A6I1IFT8_9BURK</name>
<protein>
    <submittedName>
        <fullName evidence="1">Uncharacterized protein</fullName>
    </submittedName>
</protein>
<dbReference type="RefSeq" id="WP_152281329.1">
    <property type="nucleotide sequence ID" value="NZ_WFLI01000003.1"/>
</dbReference>
<proteinExistence type="predicted"/>
<organism evidence="1 2">
    <name type="scientific">Janthinobacterium violaceinigrum</name>
    <dbReference type="NCBI Taxonomy" id="2654252"/>
    <lineage>
        <taxon>Bacteria</taxon>
        <taxon>Pseudomonadati</taxon>
        <taxon>Pseudomonadota</taxon>
        <taxon>Betaproteobacteria</taxon>
        <taxon>Burkholderiales</taxon>
        <taxon>Oxalobacteraceae</taxon>
        <taxon>Janthinobacterium</taxon>
    </lineage>
</organism>
<sequence length="141" mass="14989">MSAHTPCMLMVGETPFDNDGAPETVIGGTGQFENHAIAVAIDFKNAPGMREANARRMVACWNALDGLHDDALGGGWTAAGMNAYAKGLEEKLRVMHDLLLAIKKLDDRNDIADHDEGVPCTSAEFDEVMASVCEVLKGGAT</sequence>
<keyword evidence="2" id="KW-1185">Reference proteome</keyword>
<evidence type="ECO:0000313" key="2">
    <source>
        <dbReference type="Proteomes" id="UP000468717"/>
    </source>
</evidence>
<gene>
    <name evidence="1" type="ORF">GCN75_03235</name>
</gene>
<reference evidence="1 2" key="1">
    <citation type="submission" date="2019-10" db="EMBL/GenBank/DDBJ databases">
        <title>Three novel species isolated from a subtropical stream in China.</title>
        <authorList>
            <person name="Lu H."/>
        </authorList>
    </citation>
    <scope>NUCLEOTIDE SEQUENCE [LARGE SCALE GENOMIC DNA]</scope>
    <source>
        <strain evidence="1 2">FT13W</strain>
    </source>
</reference>
<dbReference type="Proteomes" id="UP000468717">
    <property type="component" value="Unassembled WGS sequence"/>
</dbReference>
<dbReference type="AlphaFoldDB" id="A0A6I1IFT8"/>
<evidence type="ECO:0000313" key="1">
    <source>
        <dbReference type="EMBL" id="KAB8066228.1"/>
    </source>
</evidence>
<dbReference type="EMBL" id="WFLI01000003">
    <property type="protein sequence ID" value="KAB8066228.1"/>
    <property type="molecule type" value="Genomic_DNA"/>
</dbReference>
<accession>A0A6I1IFT8</accession>
<comment type="caution">
    <text evidence="1">The sequence shown here is derived from an EMBL/GenBank/DDBJ whole genome shotgun (WGS) entry which is preliminary data.</text>
</comment>